<sequence length="49" mass="6070">MRQRKKRRLHKLCIDMERSEYTSFSMLARSKYESHWTSILISRYMDSRG</sequence>
<evidence type="ECO:0000313" key="1">
    <source>
        <dbReference type="EMBL" id="HJC74111.1"/>
    </source>
</evidence>
<reference evidence="1" key="2">
    <citation type="submission" date="2021-04" db="EMBL/GenBank/DDBJ databases">
        <authorList>
            <person name="Gilroy R."/>
        </authorList>
    </citation>
    <scope>NUCLEOTIDE SEQUENCE</scope>
    <source>
        <strain evidence="1">CHK196-7946</strain>
    </source>
</reference>
<dbReference type="AlphaFoldDB" id="A0A9D2TM30"/>
<comment type="caution">
    <text evidence="1">The sequence shown here is derived from an EMBL/GenBank/DDBJ whole genome shotgun (WGS) entry which is preliminary data.</text>
</comment>
<dbReference type="Proteomes" id="UP000823902">
    <property type="component" value="Unassembled WGS sequence"/>
</dbReference>
<organism evidence="1 2">
    <name type="scientific">Candidatus Mediterraneibacter faecavium</name>
    <dbReference type="NCBI Taxonomy" id="2838668"/>
    <lineage>
        <taxon>Bacteria</taxon>
        <taxon>Bacillati</taxon>
        <taxon>Bacillota</taxon>
        <taxon>Clostridia</taxon>
        <taxon>Lachnospirales</taxon>
        <taxon>Lachnospiraceae</taxon>
        <taxon>Mediterraneibacter</taxon>
    </lineage>
</organism>
<accession>A0A9D2TM30</accession>
<protein>
    <submittedName>
        <fullName evidence="1">Uncharacterized protein</fullName>
    </submittedName>
</protein>
<gene>
    <name evidence="1" type="ORF">H9697_04075</name>
</gene>
<evidence type="ECO:0000313" key="2">
    <source>
        <dbReference type="Proteomes" id="UP000823902"/>
    </source>
</evidence>
<reference evidence="1" key="1">
    <citation type="journal article" date="2021" name="PeerJ">
        <title>Extensive microbial diversity within the chicken gut microbiome revealed by metagenomics and culture.</title>
        <authorList>
            <person name="Gilroy R."/>
            <person name="Ravi A."/>
            <person name="Getino M."/>
            <person name="Pursley I."/>
            <person name="Horton D.L."/>
            <person name="Alikhan N.F."/>
            <person name="Baker D."/>
            <person name="Gharbi K."/>
            <person name="Hall N."/>
            <person name="Watson M."/>
            <person name="Adriaenssens E.M."/>
            <person name="Foster-Nyarko E."/>
            <person name="Jarju S."/>
            <person name="Secka A."/>
            <person name="Antonio M."/>
            <person name="Oren A."/>
            <person name="Chaudhuri R.R."/>
            <person name="La Ragione R."/>
            <person name="Hildebrand F."/>
            <person name="Pallen M.J."/>
        </authorList>
    </citation>
    <scope>NUCLEOTIDE SEQUENCE</scope>
    <source>
        <strain evidence="1">CHK196-7946</strain>
    </source>
</reference>
<name>A0A9D2TM30_9FIRM</name>
<proteinExistence type="predicted"/>
<dbReference type="EMBL" id="DWVY01000017">
    <property type="protein sequence ID" value="HJC74111.1"/>
    <property type="molecule type" value="Genomic_DNA"/>
</dbReference>